<dbReference type="GO" id="GO:0003676">
    <property type="term" value="F:nucleic acid binding"/>
    <property type="evidence" value="ECO:0007669"/>
    <property type="project" value="InterPro"/>
</dbReference>
<dbReference type="Gene3D" id="3.30.420.10">
    <property type="entry name" value="Ribonuclease H-like superfamily/Ribonuclease H"/>
    <property type="match status" value="1"/>
</dbReference>
<protein>
    <recommendedName>
        <fullName evidence="3">Integrase catalytic domain-containing protein</fullName>
    </recommendedName>
</protein>
<accession>A0A6L2LCA5</accession>
<reference evidence="4" key="1">
    <citation type="journal article" date="2019" name="Sci. Rep.">
        <title>Draft genome of Tanacetum cinerariifolium, the natural source of mosquito coil.</title>
        <authorList>
            <person name="Yamashiro T."/>
            <person name="Shiraishi A."/>
            <person name="Satake H."/>
            <person name="Nakayama K."/>
        </authorList>
    </citation>
    <scope>NUCLEOTIDE SEQUENCE</scope>
</reference>
<dbReference type="EMBL" id="BKCJ010003907">
    <property type="protein sequence ID" value="GEU57875.1"/>
    <property type="molecule type" value="Genomic_DNA"/>
</dbReference>
<feature type="region of interest" description="Disordered" evidence="2">
    <location>
        <begin position="43"/>
        <end position="77"/>
    </location>
</feature>
<dbReference type="AlphaFoldDB" id="A0A6L2LCA5"/>
<dbReference type="InterPro" id="IPR012337">
    <property type="entry name" value="RNaseH-like_sf"/>
</dbReference>
<feature type="compositionally biased region" description="Polar residues" evidence="2">
    <location>
        <begin position="115"/>
        <end position="132"/>
    </location>
</feature>
<evidence type="ECO:0000313" key="4">
    <source>
        <dbReference type="EMBL" id="GEU57875.1"/>
    </source>
</evidence>
<dbReference type="SUPFAM" id="SSF53098">
    <property type="entry name" value="Ribonuclease H-like"/>
    <property type="match status" value="1"/>
</dbReference>
<gene>
    <name evidence="4" type="ORF">Tci_029853</name>
</gene>
<organism evidence="4">
    <name type="scientific">Tanacetum cinerariifolium</name>
    <name type="common">Dalmatian daisy</name>
    <name type="synonym">Chrysanthemum cinerariifolium</name>
    <dbReference type="NCBI Taxonomy" id="118510"/>
    <lineage>
        <taxon>Eukaryota</taxon>
        <taxon>Viridiplantae</taxon>
        <taxon>Streptophyta</taxon>
        <taxon>Embryophyta</taxon>
        <taxon>Tracheophyta</taxon>
        <taxon>Spermatophyta</taxon>
        <taxon>Magnoliopsida</taxon>
        <taxon>eudicotyledons</taxon>
        <taxon>Gunneridae</taxon>
        <taxon>Pentapetalae</taxon>
        <taxon>asterids</taxon>
        <taxon>campanulids</taxon>
        <taxon>Asterales</taxon>
        <taxon>Asteraceae</taxon>
        <taxon>Asteroideae</taxon>
        <taxon>Anthemideae</taxon>
        <taxon>Anthemidinae</taxon>
        <taxon>Tanacetum</taxon>
    </lineage>
</organism>
<dbReference type="InterPro" id="IPR001584">
    <property type="entry name" value="Integrase_cat-core"/>
</dbReference>
<proteinExistence type="predicted"/>
<comment type="caution">
    <text evidence="4">The sequence shown here is derived from an EMBL/GenBank/DDBJ whole genome shotgun (WGS) entry which is preliminary data.</text>
</comment>
<evidence type="ECO:0000256" key="2">
    <source>
        <dbReference type="SAM" id="MobiDB-lite"/>
    </source>
</evidence>
<evidence type="ECO:0000259" key="3">
    <source>
        <dbReference type="PROSITE" id="PS50994"/>
    </source>
</evidence>
<feature type="coiled-coil region" evidence="1">
    <location>
        <begin position="444"/>
        <end position="471"/>
    </location>
</feature>
<name>A0A6L2LCA5_TANCI</name>
<sequence length="490" mass="55780">MIQVHLNATVRNIKTDNGTEFVNQTLKAYYEEVGISHQISIARTPQQKQPAVSTSSLSSTTINQDEPSTCTSQTTQETPSLVIPLSVKKANHDIKVEHMDNNSSFDNSIPEPSFKESSSQVSIPNNVHSINQPPEDINKWTKDHPIDNVISDPSRPVCTRHQLQDEAIFCYFDAFFSFVEPKSYKDTLSESSWIEAMQEELNEFVLGIRKNTLAEYKILFGARNHPPMLDKDLYDSWKSQMELYMQNREHGRMILELVENGPLIWLIVEENEVTKTKKYVELSAAEKIQADCDMKKTNIILQGLPADIYSLMNHHKVAKDLWERVQLLMQCTSLTKQERECFVIPVLSPGDDLIACLHKEIAFLTAVASLRVTLQQVQGRQGQSYYGTGYKSNVTSSWGNNASGQANTEDLDTYDSDCDDISNAKAILMANISNYGFDIISEEKANKEHNNESVTAKLERYKERVKTFKQRLNIDLSRREKMIDSQMDDM</sequence>
<dbReference type="InterPro" id="IPR036397">
    <property type="entry name" value="RNaseH_sf"/>
</dbReference>
<dbReference type="GO" id="GO:0015074">
    <property type="term" value="P:DNA integration"/>
    <property type="evidence" value="ECO:0007669"/>
    <property type="project" value="InterPro"/>
</dbReference>
<keyword evidence="1" id="KW-0175">Coiled coil</keyword>
<feature type="domain" description="Integrase catalytic" evidence="3">
    <location>
        <begin position="1"/>
        <end position="118"/>
    </location>
</feature>
<feature type="region of interest" description="Disordered" evidence="2">
    <location>
        <begin position="101"/>
        <end position="132"/>
    </location>
</feature>
<evidence type="ECO:0000256" key="1">
    <source>
        <dbReference type="SAM" id="Coils"/>
    </source>
</evidence>
<dbReference type="PROSITE" id="PS50994">
    <property type="entry name" value="INTEGRASE"/>
    <property type="match status" value="1"/>
</dbReference>